<dbReference type="PRINTS" id="PR00344">
    <property type="entry name" value="BCTRLSENSOR"/>
</dbReference>
<dbReference type="OrthoDB" id="1931120at2"/>
<dbReference type="GO" id="GO:0005524">
    <property type="term" value="F:ATP binding"/>
    <property type="evidence" value="ECO:0007669"/>
    <property type="project" value="UniProtKB-KW"/>
</dbReference>
<dbReference type="SUPFAM" id="SSF47384">
    <property type="entry name" value="Homodimeric domain of signal transducing histidine kinase"/>
    <property type="match status" value="1"/>
</dbReference>
<keyword evidence="10" id="KW-0812">Transmembrane</keyword>
<evidence type="ECO:0000256" key="9">
    <source>
        <dbReference type="SAM" id="Coils"/>
    </source>
</evidence>
<evidence type="ECO:0000256" key="8">
    <source>
        <dbReference type="ARBA" id="ARBA00023012"/>
    </source>
</evidence>
<dbReference type="KEGG" id="pseo:OM33_21415"/>
<sequence>MQKHSLERTVIALFTLPCLILLGLIIFLIVHFQLDFLEGTTLIIVLLAPSVVVFTALYRRFFNTLDSVAVQLDGLANEEFTVWHLAKYSAGRVAGLKRDLHTIAKRIQNKRHEYAQNESFIFDFINELELPIIVIDSQSQVYHHNQAASDYYQTANLLGNDLASLGLSVDADKWQLKQNNQRHKVVAHPLQRGNRHYRLLVFVSIEQSLRHNEKEAWQKLVRVLNHEVRNSLTPIYSMAQSLQELPNNTQSDLQTTMLNVIEKRAEHLLEFVASYSKLSQIPSAKFASVCTNEIAKRCEALFPNIDIINEHNGNIECDIEQLEQALLNLVKNANEANLAAHTSGVTIRISKTNQWQIAVEDNGIGVDLNDNLFVPFYSTKPEGSGIGLVLSRELIRNQNGELILTNKPHEQGAVATITFAN</sequence>
<feature type="transmembrane region" description="Helical" evidence="10">
    <location>
        <begin position="12"/>
        <end position="34"/>
    </location>
</feature>
<evidence type="ECO:0000256" key="5">
    <source>
        <dbReference type="ARBA" id="ARBA00022741"/>
    </source>
</evidence>
<dbReference type="Gene3D" id="3.30.565.10">
    <property type="entry name" value="Histidine kinase-like ATPase, C-terminal domain"/>
    <property type="match status" value="1"/>
</dbReference>
<keyword evidence="10" id="KW-1133">Transmembrane helix</keyword>
<comment type="catalytic activity">
    <reaction evidence="1">
        <text>ATP + protein L-histidine = ADP + protein N-phospho-L-histidine.</text>
        <dbReference type="EC" id="2.7.13.3"/>
    </reaction>
</comment>
<keyword evidence="3" id="KW-0597">Phosphoprotein</keyword>
<dbReference type="InterPro" id="IPR005467">
    <property type="entry name" value="His_kinase_dom"/>
</dbReference>
<dbReference type="InterPro" id="IPR004358">
    <property type="entry name" value="Sig_transdc_His_kin-like_C"/>
</dbReference>
<dbReference type="InterPro" id="IPR036890">
    <property type="entry name" value="HATPase_C_sf"/>
</dbReference>
<gene>
    <name evidence="12" type="ORF">OM33_21415</name>
</gene>
<keyword evidence="7" id="KW-0067">ATP-binding</keyword>
<keyword evidence="5" id="KW-0547">Nucleotide-binding</keyword>
<dbReference type="SUPFAM" id="SSF55874">
    <property type="entry name" value="ATPase domain of HSP90 chaperone/DNA topoisomerase II/histidine kinase"/>
    <property type="match status" value="1"/>
</dbReference>
<dbReference type="HOGENOM" id="CLU_000445_114_4_6"/>
<dbReference type="Pfam" id="PF00512">
    <property type="entry name" value="HisKA"/>
    <property type="match status" value="1"/>
</dbReference>
<feature type="domain" description="Histidine kinase" evidence="11">
    <location>
        <begin position="223"/>
        <end position="421"/>
    </location>
</feature>
<dbReference type="PANTHER" id="PTHR43065:SF46">
    <property type="entry name" value="C4-DICARBOXYLATE TRANSPORT SENSOR PROTEIN DCTB"/>
    <property type="match status" value="1"/>
</dbReference>
<feature type="coiled-coil region" evidence="9">
    <location>
        <begin position="305"/>
        <end position="339"/>
    </location>
</feature>
<evidence type="ECO:0000256" key="1">
    <source>
        <dbReference type="ARBA" id="ARBA00000085"/>
    </source>
</evidence>
<evidence type="ECO:0000259" key="11">
    <source>
        <dbReference type="PROSITE" id="PS50109"/>
    </source>
</evidence>
<dbReference type="InterPro" id="IPR003594">
    <property type="entry name" value="HATPase_dom"/>
</dbReference>
<dbReference type="AlphaFoldDB" id="A0A0A7ELR1"/>
<keyword evidence="8" id="KW-0902">Two-component regulatory system</keyword>
<dbReference type="Gene3D" id="1.10.287.130">
    <property type="match status" value="1"/>
</dbReference>
<protein>
    <recommendedName>
        <fullName evidence="2">histidine kinase</fullName>
        <ecNumber evidence="2">2.7.13.3</ecNumber>
    </recommendedName>
</protein>
<name>A0A0A7ELR1_9GAMM</name>
<dbReference type="EC" id="2.7.13.3" evidence="2"/>
<keyword evidence="6" id="KW-0418">Kinase</keyword>
<dbReference type="Proteomes" id="UP000030341">
    <property type="component" value="Chromosome 2"/>
</dbReference>
<feature type="transmembrane region" description="Helical" evidence="10">
    <location>
        <begin position="40"/>
        <end position="58"/>
    </location>
</feature>
<keyword evidence="9" id="KW-0175">Coiled coil</keyword>
<dbReference type="PROSITE" id="PS50109">
    <property type="entry name" value="HIS_KIN"/>
    <property type="match status" value="1"/>
</dbReference>
<dbReference type="eggNOG" id="COG5000">
    <property type="taxonomic scope" value="Bacteria"/>
</dbReference>
<evidence type="ECO:0000256" key="7">
    <source>
        <dbReference type="ARBA" id="ARBA00022840"/>
    </source>
</evidence>
<dbReference type="InterPro" id="IPR003661">
    <property type="entry name" value="HisK_dim/P_dom"/>
</dbReference>
<evidence type="ECO:0000256" key="2">
    <source>
        <dbReference type="ARBA" id="ARBA00012438"/>
    </source>
</evidence>
<dbReference type="InterPro" id="IPR036097">
    <property type="entry name" value="HisK_dim/P_sf"/>
</dbReference>
<proteinExistence type="predicted"/>
<organism evidence="12 13">
    <name type="scientific">Pseudoalteromonas piratica</name>
    <dbReference type="NCBI Taxonomy" id="1348114"/>
    <lineage>
        <taxon>Bacteria</taxon>
        <taxon>Pseudomonadati</taxon>
        <taxon>Pseudomonadota</taxon>
        <taxon>Gammaproteobacteria</taxon>
        <taxon>Alteromonadales</taxon>
        <taxon>Pseudoalteromonadaceae</taxon>
        <taxon>Pseudoalteromonas</taxon>
    </lineage>
</organism>
<accession>A0A0A7ELR1</accession>
<keyword evidence="10" id="KW-0472">Membrane</keyword>
<evidence type="ECO:0000256" key="4">
    <source>
        <dbReference type="ARBA" id="ARBA00022679"/>
    </source>
</evidence>
<keyword evidence="13" id="KW-1185">Reference proteome</keyword>
<evidence type="ECO:0000256" key="10">
    <source>
        <dbReference type="SAM" id="Phobius"/>
    </source>
</evidence>
<evidence type="ECO:0000256" key="3">
    <source>
        <dbReference type="ARBA" id="ARBA00022553"/>
    </source>
</evidence>
<evidence type="ECO:0000313" key="13">
    <source>
        <dbReference type="Proteomes" id="UP000030341"/>
    </source>
</evidence>
<dbReference type="EMBL" id="CP009889">
    <property type="protein sequence ID" value="AIY67564.1"/>
    <property type="molecule type" value="Genomic_DNA"/>
</dbReference>
<evidence type="ECO:0000256" key="6">
    <source>
        <dbReference type="ARBA" id="ARBA00022777"/>
    </source>
</evidence>
<dbReference type="STRING" id="1348114.OM33_21415"/>
<dbReference type="RefSeq" id="WP_040136668.1">
    <property type="nucleotide sequence ID" value="NZ_CP009889.1"/>
</dbReference>
<dbReference type="Pfam" id="PF02518">
    <property type="entry name" value="HATPase_c"/>
    <property type="match status" value="1"/>
</dbReference>
<dbReference type="PANTHER" id="PTHR43065">
    <property type="entry name" value="SENSOR HISTIDINE KINASE"/>
    <property type="match status" value="1"/>
</dbReference>
<keyword evidence="4" id="KW-0808">Transferase</keyword>
<dbReference type="SMART" id="SM00387">
    <property type="entry name" value="HATPase_c"/>
    <property type="match status" value="1"/>
</dbReference>
<evidence type="ECO:0000313" key="12">
    <source>
        <dbReference type="EMBL" id="AIY67564.1"/>
    </source>
</evidence>
<dbReference type="GO" id="GO:0000155">
    <property type="term" value="F:phosphorelay sensor kinase activity"/>
    <property type="evidence" value="ECO:0007669"/>
    <property type="project" value="InterPro"/>
</dbReference>
<reference evidence="12 13" key="1">
    <citation type="submission" date="2014-11" db="EMBL/GenBank/DDBJ databases">
        <title>Complete Genome Sequence of Pseudoalteromonas sp. Strain OCN003 Isolated from Kaneohe Bay, Oahu, Hawaii.</title>
        <authorList>
            <person name="Beurmann S."/>
            <person name="Videau P."/>
            <person name="Ushijima B."/>
            <person name="Smith A.M."/>
            <person name="Aeby G.S."/>
            <person name="Callahan S.M."/>
            <person name="Belcaid M."/>
        </authorList>
    </citation>
    <scope>NUCLEOTIDE SEQUENCE [LARGE SCALE GENOMIC DNA]</scope>
    <source>
        <strain evidence="12 13">OCN003</strain>
    </source>
</reference>